<dbReference type="AlphaFoldDB" id="A0A840WC01"/>
<organism evidence="3 4">
    <name type="scientific">Nocardiopsis metallicus</name>
    <dbReference type="NCBI Taxonomy" id="179819"/>
    <lineage>
        <taxon>Bacteria</taxon>
        <taxon>Bacillati</taxon>
        <taxon>Actinomycetota</taxon>
        <taxon>Actinomycetes</taxon>
        <taxon>Streptosporangiales</taxon>
        <taxon>Nocardiopsidaceae</taxon>
        <taxon>Nocardiopsis</taxon>
    </lineage>
</organism>
<dbReference type="Pfam" id="PF03713">
    <property type="entry name" value="DUF305"/>
    <property type="match status" value="1"/>
</dbReference>
<protein>
    <submittedName>
        <fullName evidence="3">Uncharacterized protein (DUF305 family)</fullName>
    </submittedName>
</protein>
<name>A0A840WC01_9ACTN</name>
<evidence type="ECO:0000256" key="1">
    <source>
        <dbReference type="SAM" id="MobiDB-lite"/>
    </source>
</evidence>
<comment type="caution">
    <text evidence="3">The sequence shown here is derived from an EMBL/GenBank/DDBJ whole genome shotgun (WGS) entry which is preliminary data.</text>
</comment>
<feature type="compositionally biased region" description="Acidic residues" evidence="1">
    <location>
        <begin position="199"/>
        <end position="216"/>
    </location>
</feature>
<dbReference type="InterPro" id="IPR005183">
    <property type="entry name" value="DUF305_CopM-like"/>
</dbReference>
<proteinExistence type="predicted"/>
<dbReference type="PROSITE" id="PS51257">
    <property type="entry name" value="PROKAR_LIPOPROTEIN"/>
    <property type="match status" value="1"/>
</dbReference>
<dbReference type="Proteomes" id="UP000579647">
    <property type="component" value="Unassembled WGS sequence"/>
</dbReference>
<accession>A0A840WC01</accession>
<reference evidence="3 4" key="1">
    <citation type="submission" date="2020-08" db="EMBL/GenBank/DDBJ databases">
        <title>Sequencing the genomes of 1000 actinobacteria strains.</title>
        <authorList>
            <person name="Klenk H.-P."/>
        </authorList>
    </citation>
    <scope>NUCLEOTIDE SEQUENCE [LARGE SCALE GENOMIC DNA]</scope>
    <source>
        <strain evidence="3 4">DSM 44598</strain>
    </source>
</reference>
<dbReference type="PANTHER" id="PTHR36933">
    <property type="entry name" value="SLL0788 PROTEIN"/>
    <property type="match status" value="1"/>
</dbReference>
<feature type="domain" description="DUF305" evidence="2">
    <location>
        <begin position="50"/>
        <end position="193"/>
    </location>
</feature>
<evidence type="ECO:0000313" key="3">
    <source>
        <dbReference type="EMBL" id="MBB5494519.1"/>
    </source>
</evidence>
<sequence>MTVLKRVFMPAATVFATIGLLTACGETEEEPAAPVSEPSAEESAEFNEADVAFARMMIPHHEQAVTMAELAQGRTGGEVRALAEEIQAAQGPEIDQLNALLESWGQEPPQGMEGMDHEGMTGMMSEEQMAELEAAEGEEFDTMFLQMMIEHHEGAVEMAQTELDEGTNPEARELAQQVIDAQHAEIEQMNEMLGAEGQDSGDDDGASPSEEDHEGH</sequence>
<evidence type="ECO:0000313" key="4">
    <source>
        <dbReference type="Proteomes" id="UP000579647"/>
    </source>
</evidence>
<dbReference type="Gene3D" id="1.20.1260.10">
    <property type="match status" value="1"/>
</dbReference>
<keyword evidence="4" id="KW-1185">Reference proteome</keyword>
<dbReference type="EMBL" id="JACHDO010000001">
    <property type="protein sequence ID" value="MBB5494519.1"/>
    <property type="molecule type" value="Genomic_DNA"/>
</dbReference>
<feature type="region of interest" description="Disordered" evidence="1">
    <location>
        <begin position="187"/>
        <end position="216"/>
    </location>
</feature>
<dbReference type="InterPro" id="IPR012347">
    <property type="entry name" value="Ferritin-like"/>
</dbReference>
<dbReference type="PANTHER" id="PTHR36933:SF1">
    <property type="entry name" value="SLL0788 PROTEIN"/>
    <property type="match status" value="1"/>
</dbReference>
<gene>
    <name evidence="3" type="ORF">HNR07_005656</name>
</gene>
<dbReference type="RefSeq" id="WP_184368127.1">
    <property type="nucleotide sequence ID" value="NZ_BAAAKM010000026.1"/>
</dbReference>
<evidence type="ECO:0000259" key="2">
    <source>
        <dbReference type="Pfam" id="PF03713"/>
    </source>
</evidence>